<comment type="caution">
    <text evidence="1">The sequence shown here is derived from an EMBL/GenBank/DDBJ whole genome shotgun (WGS) entry which is preliminary data.</text>
</comment>
<evidence type="ECO:0000313" key="1">
    <source>
        <dbReference type="EMBL" id="ETO79776.1"/>
    </source>
</evidence>
<sequence length="123" mass="13547">MSVDFLMTDSGTDVLHGLYTAPKRTYNPTSNFMQEALQVSCKCVPTLHVKRRKICPKQGGRLILSLRLALAPTTSSMETACIACSRSRNELELTVTVKRCSSTGVRKNANVLELALLQTCLSR</sequence>
<dbReference type="EMBL" id="ANJA01001067">
    <property type="protein sequence ID" value="ETO79776.1"/>
    <property type="molecule type" value="Genomic_DNA"/>
</dbReference>
<organism evidence="1 2">
    <name type="scientific">Phytophthora nicotianae P1976</name>
    <dbReference type="NCBI Taxonomy" id="1317066"/>
    <lineage>
        <taxon>Eukaryota</taxon>
        <taxon>Sar</taxon>
        <taxon>Stramenopiles</taxon>
        <taxon>Oomycota</taxon>
        <taxon>Peronosporomycetes</taxon>
        <taxon>Peronosporales</taxon>
        <taxon>Peronosporaceae</taxon>
        <taxon>Phytophthora</taxon>
    </lineage>
</organism>
<reference evidence="1 2" key="1">
    <citation type="submission" date="2013-11" db="EMBL/GenBank/DDBJ databases">
        <title>The Genome Sequence of Phytophthora parasitica P1976.</title>
        <authorList>
            <consortium name="The Broad Institute Genomics Platform"/>
            <person name="Russ C."/>
            <person name="Tyler B."/>
            <person name="Panabieres F."/>
            <person name="Shan W."/>
            <person name="Tripathy S."/>
            <person name="Grunwald N."/>
            <person name="Machado M."/>
            <person name="Johnson C.S."/>
            <person name="Walker B."/>
            <person name="Young S."/>
            <person name="Zeng Q."/>
            <person name="Gargeya S."/>
            <person name="Fitzgerald M."/>
            <person name="Haas B."/>
            <person name="Abouelleil A."/>
            <person name="Allen A.W."/>
            <person name="Alvarado L."/>
            <person name="Arachchi H.M."/>
            <person name="Berlin A.M."/>
            <person name="Chapman S.B."/>
            <person name="Gainer-Dewar J."/>
            <person name="Goldberg J."/>
            <person name="Griggs A."/>
            <person name="Gujja S."/>
            <person name="Hansen M."/>
            <person name="Howarth C."/>
            <person name="Imamovic A."/>
            <person name="Ireland A."/>
            <person name="Larimer J."/>
            <person name="McCowan C."/>
            <person name="Murphy C."/>
            <person name="Pearson M."/>
            <person name="Poon T.W."/>
            <person name="Priest M."/>
            <person name="Roberts A."/>
            <person name="Saif S."/>
            <person name="Shea T."/>
            <person name="Sisk P."/>
            <person name="Sykes S."/>
            <person name="Wortman J."/>
            <person name="Nusbaum C."/>
            <person name="Birren B."/>
        </authorList>
    </citation>
    <scope>NUCLEOTIDE SEQUENCE [LARGE SCALE GENOMIC DNA]</scope>
    <source>
        <strain evidence="1 2">P1976</strain>
    </source>
</reference>
<gene>
    <name evidence="1" type="ORF">F444_05600</name>
</gene>
<protein>
    <submittedName>
        <fullName evidence="1">Uncharacterized protein</fullName>
    </submittedName>
</protein>
<evidence type="ECO:0000313" key="2">
    <source>
        <dbReference type="Proteomes" id="UP000028582"/>
    </source>
</evidence>
<dbReference type="AlphaFoldDB" id="A0A081ALL5"/>
<proteinExistence type="predicted"/>
<name>A0A081ALL5_PHYNI</name>
<dbReference type="Proteomes" id="UP000028582">
    <property type="component" value="Unassembled WGS sequence"/>
</dbReference>
<accession>A0A081ALL5</accession>